<dbReference type="RefSeq" id="WP_055095933.1">
    <property type="nucleotide sequence ID" value="NZ_JRLF01000012.1"/>
</dbReference>
<dbReference type="EMBL" id="JRLF01000012">
    <property type="protein sequence ID" value="KQB39461.1"/>
    <property type="molecule type" value="Genomic_DNA"/>
</dbReference>
<sequence length="114" mass="12969">MENTISKTADVLDGNITQAQFNQWKHKHKKVVKLSIADDDETTLFAYFKKPDISIRSAVLQASKMDEFKALEVLFKNCYLGGDGKIEQEDDLRLNITTAFSDHIQPKPVKVEIL</sequence>
<dbReference type="OrthoDB" id="885654at2"/>
<evidence type="ECO:0000313" key="1">
    <source>
        <dbReference type="EMBL" id="KQB39461.1"/>
    </source>
</evidence>
<reference evidence="1 2" key="1">
    <citation type="submission" date="2014-09" db="EMBL/GenBank/DDBJ databases">
        <title>Genome sequence of Flavobacterium aquidurense RC62.</title>
        <authorList>
            <person name="Kim J.F."/>
            <person name="Kwak M.-J."/>
        </authorList>
    </citation>
    <scope>NUCLEOTIDE SEQUENCE [LARGE SCALE GENOMIC DNA]</scope>
    <source>
        <strain evidence="1 2">RC62</strain>
    </source>
</reference>
<comment type="caution">
    <text evidence="1">The sequence shown here is derived from an EMBL/GenBank/DDBJ whole genome shotgun (WGS) entry which is preliminary data.</text>
</comment>
<organism evidence="1 2">
    <name type="scientific">Flavobacterium aquidurense</name>
    <dbReference type="NCBI Taxonomy" id="362413"/>
    <lineage>
        <taxon>Bacteria</taxon>
        <taxon>Pseudomonadati</taxon>
        <taxon>Bacteroidota</taxon>
        <taxon>Flavobacteriia</taxon>
        <taxon>Flavobacteriales</taxon>
        <taxon>Flavobacteriaceae</taxon>
        <taxon>Flavobacterium</taxon>
    </lineage>
</organism>
<dbReference type="STRING" id="362413.RC62_1142"/>
<dbReference type="PATRIC" id="fig|362413.3.peg.1117"/>
<accession>A0A0Q0RS73</accession>
<dbReference type="Proteomes" id="UP000050443">
    <property type="component" value="Unassembled WGS sequence"/>
</dbReference>
<dbReference type="Gene3D" id="3.30.2220.10">
    <property type="entry name" value="rbstp2171"/>
    <property type="match status" value="1"/>
</dbReference>
<proteinExistence type="predicted"/>
<name>A0A0Q0RS73_9FLAO</name>
<gene>
    <name evidence="1" type="ORF">RC62_1142</name>
</gene>
<evidence type="ECO:0000313" key="2">
    <source>
        <dbReference type="Proteomes" id="UP000050443"/>
    </source>
</evidence>
<dbReference type="AlphaFoldDB" id="A0A0Q0RS73"/>
<protein>
    <submittedName>
        <fullName evidence="1">Uncharacterized protein</fullName>
    </submittedName>
</protein>